<evidence type="ECO:0000259" key="7">
    <source>
        <dbReference type="PROSITE" id="PS51078"/>
    </source>
</evidence>
<dbReference type="InterPro" id="IPR036388">
    <property type="entry name" value="WH-like_DNA-bd_sf"/>
</dbReference>
<dbReference type="Gene3D" id="1.10.10.10">
    <property type="entry name" value="Winged helix-like DNA-binding domain superfamily/Winged helix DNA-binding domain"/>
    <property type="match status" value="1"/>
</dbReference>
<dbReference type="InterPro" id="IPR029016">
    <property type="entry name" value="GAF-like_dom_sf"/>
</dbReference>
<evidence type="ECO:0000256" key="3">
    <source>
        <dbReference type="ARBA" id="ARBA00023163"/>
    </source>
</evidence>
<gene>
    <name evidence="8" type="ORF">MM59RIKEN_27870</name>
</gene>
<dbReference type="GO" id="GO:0045892">
    <property type="term" value="P:negative regulation of DNA-templated transcription"/>
    <property type="evidence" value="ECO:0007669"/>
    <property type="project" value="TreeGrafter"/>
</dbReference>
<dbReference type="Gene3D" id="3.30.450.40">
    <property type="match status" value="1"/>
</dbReference>
<evidence type="ECO:0000256" key="2">
    <source>
        <dbReference type="ARBA" id="ARBA00023125"/>
    </source>
</evidence>
<keyword evidence="2" id="KW-0238">DNA-binding</keyword>
<reference evidence="8" key="1">
    <citation type="submission" date="2020-09" db="EMBL/GenBank/DDBJ databases">
        <title>New species isolated from human feces.</title>
        <authorList>
            <person name="Kitahara M."/>
            <person name="Shigeno Y."/>
            <person name="Shime M."/>
            <person name="Matsumoto Y."/>
            <person name="Nakamura S."/>
            <person name="Motooka D."/>
            <person name="Fukuoka S."/>
            <person name="Nishikawa H."/>
            <person name="Benno Y."/>
        </authorList>
    </citation>
    <scope>NUCLEOTIDE SEQUENCE</scope>
    <source>
        <strain evidence="8">MM59</strain>
    </source>
</reference>
<dbReference type="GO" id="GO:0003700">
    <property type="term" value="F:DNA-binding transcription factor activity"/>
    <property type="evidence" value="ECO:0007669"/>
    <property type="project" value="TreeGrafter"/>
</dbReference>
<dbReference type="GO" id="GO:0003677">
    <property type="term" value="F:DNA binding"/>
    <property type="evidence" value="ECO:0007669"/>
    <property type="project" value="UniProtKB-KW"/>
</dbReference>
<evidence type="ECO:0000313" key="9">
    <source>
        <dbReference type="Proteomes" id="UP000679848"/>
    </source>
</evidence>
<evidence type="ECO:0000256" key="4">
    <source>
        <dbReference type="ARBA" id="ARBA00058938"/>
    </source>
</evidence>
<dbReference type="InterPro" id="IPR014757">
    <property type="entry name" value="Tscrpt_reg_IclR_C"/>
</dbReference>
<dbReference type="KEGG" id="pfaa:MM59RIKEN_27870"/>
<dbReference type="PANTHER" id="PTHR30136:SF24">
    <property type="entry name" value="HTH-TYPE TRANSCRIPTIONAL REPRESSOR ALLR"/>
    <property type="match status" value="1"/>
</dbReference>
<dbReference type="SUPFAM" id="SSF46785">
    <property type="entry name" value="Winged helix' DNA-binding domain"/>
    <property type="match status" value="1"/>
</dbReference>
<dbReference type="AlphaFoldDB" id="A0A810QB06"/>
<keyword evidence="1" id="KW-0805">Transcription regulation</keyword>
<dbReference type="RefSeq" id="WP_187030628.1">
    <property type="nucleotide sequence ID" value="NZ_AP023420.1"/>
</dbReference>
<name>A0A810QB06_9FIRM</name>
<dbReference type="Proteomes" id="UP000679848">
    <property type="component" value="Chromosome"/>
</dbReference>
<evidence type="ECO:0000259" key="6">
    <source>
        <dbReference type="PROSITE" id="PS51077"/>
    </source>
</evidence>
<dbReference type="InterPro" id="IPR036390">
    <property type="entry name" value="WH_DNA-bd_sf"/>
</dbReference>
<evidence type="ECO:0000313" key="8">
    <source>
        <dbReference type="EMBL" id="BCK85468.1"/>
    </source>
</evidence>
<sequence>MPPNEPGKMKGPIQSVSRAAAILRCFFDSAELSLQEISERVELHKSTTSTLVTTLKNEHFLEQDPQTNKYRLGMTAFLLGANSNINLSTITQPFLLELNGKYRETVNLAAPIGSDIIYLNKIDSEHSMRTCTRVGHQLPFYCTANGKIIFSYYGQEELHMIIQSLSLQQFTKHTISDPQRLEQELTEAKKNGYACDNEELEVGLCCYAAPIFDYTHYPTAAISISGPCFRMGPPAREQMIADLKSSAQKITDLLVASKYVSSRNTG</sequence>
<dbReference type="SMART" id="SM00346">
    <property type="entry name" value="HTH_ICLR"/>
    <property type="match status" value="1"/>
</dbReference>
<evidence type="ECO:0000256" key="1">
    <source>
        <dbReference type="ARBA" id="ARBA00023015"/>
    </source>
</evidence>
<dbReference type="Pfam" id="PF01614">
    <property type="entry name" value="IclR_C"/>
    <property type="match status" value="1"/>
</dbReference>
<protein>
    <recommendedName>
        <fullName evidence="5">Glycerol operon regulatory protein</fullName>
    </recommendedName>
</protein>
<organism evidence="8 9">
    <name type="scientific">Pusillibacter faecalis</name>
    <dbReference type="NCBI Taxonomy" id="2714358"/>
    <lineage>
        <taxon>Bacteria</taxon>
        <taxon>Bacillati</taxon>
        <taxon>Bacillota</taxon>
        <taxon>Clostridia</taxon>
        <taxon>Eubacteriales</taxon>
        <taxon>Oscillospiraceae</taxon>
        <taxon>Pusillibacter</taxon>
    </lineage>
</organism>
<dbReference type="EMBL" id="AP023420">
    <property type="protein sequence ID" value="BCK85468.1"/>
    <property type="molecule type" value="Genomic_DNA"/>
</dbReference>
<evidence type="ECO:0000256" key="5">
    <source>
        <dbReference type="ARBA" id="ARBA00070406"/>
    </source>
</evidence>
<dbReference type="PANTHER" id="PTHR30136">
    <property type="entry name" value="HELIX-TURN-HELIX TRANSCRIPTIONAL REGULATOR, ICLR FAMILY"/>
    <property type="match status" value="1"/>
</dbReference>
<dbReference type="Pfam" id="PF09339">
    <property type="entry name" value="HTH_IclR"/>
    <property type="match status" value="1"/>
</dbReference>
<dbReference type="SUPFAM" id="SSF55781">
    <property type="entry name" value="GAF domain-like"/>
    <property type="match status" value="1"/>
</dbReference>
<accession>A0A810QB06</accession>
<dbReference type="InterPro" id="IPR005471">
    <property type="entry name" value="Tscrpt_reg_IclR_N"/>
</dbReference>
<feature type="domain" description="HTH iclR-type" evidence="6">
    <location>
        <begin position="13"/>
        <end position="74"/>
    </location>
</feature>
<dbReference type="PROSITE" id="PS51077">
    <property type="entry name" value="HTH_ICLR"/>
    <property type="match status" value="1"/>
</dbReference>
<keyword evidence="9" id="KW-1185">Reference proteome</keyword>
<keyword evidence="3" id="KW-0804">Transcription</keyword>
<comment type="function">
    <text evidence="4">May be an activator protein for the gylABX operon.</text>
</comment>
<dbReference type="PROSITE" id="PS51078">
    <property type="entry name" value="ICLR_ED"/>
    <property type="match status" value="1"/>
</dbReference>
<dbReference type="InterPro" id="IPR050707">
    <property type="entry name" value="HTH_MetabolicPath_Reg"/>
</dbReference>
<feature type="domain" description="IclR-ED" evidence="7">
    <location>
        <begin position="75"/>
        <end position="256"/>
    </location>
</feature>
<dbReference type="FunFam" id="1.10.10.10:FF:000056">
    <property type="entry name" value="IclR family transcriptional regulator"/>
    <property type="match status" value="1"/>
</dbReference>
<proteinExistence type="predicted"/>